<gene>
    <name evidence="3" type="ORF">D9619_012474</name>
</gene>
<dbReference type="PANTHER" id="PTHR35043">
    <property type="entry name" value="TRANSCRIPTION FACTOR DOMAIN-CONTAINING PROTEIN"/>
    <property type="match status" value="1"/>
</dbReference>
<dbReference type="AlphaFoldDB" id="A0A8H5ER86"/>
<evidence type="ECO:0000313" key="3">
    <source>
        <dbReference type="EMBL" id="KAF5309445.1"/>
    </source>
</evidence>
<feature type="transmembrane region" description="Helical" evidence="1">
    <location>
        <begin position="413"/>
        <end position="433"/>
    </location>
</feature>
<keyword evidence="1" id="KW-0812">Transmembrane</keyword>
<feature type="chain" id="PRO_5034950116" evidence="2">
    <location>
        <begin position="28"/>
        <end position="523"/>
    </location>
</feature>
<keyword evidence="2" id="KW-0732">Signal</keyword>
<feature type="transmembrane region" description="Helical" evidence="1">
    <location>
        <begin position="104"/>
        <end position="122"/>
    </location>
</feature>
<keyword evidence="1" id="KW-0472">Membrane</keyword>
<comment type="caution">
    <text evidence="3">The sequence shown here is derived from an EMBL/GenBank/DDBJ whole genome shotgun (WGS) entry which is preliminary data.</text>
</comment>
<evidence type="ECO:0000313" key="4">
    <source>
        <dbReference type="Proteomes" id="UP000567179"/>
    </source>
</evidence>
<evidence type="ECO:0000256" key="2">
    <source>
        <dbReference type="SAM" id="SignalP"/>
    </source>
</evidence>
<evidence type="ECO:0000256" key="1">
    <source>
        <dbReference type="SAM" id="Phobius"/>
    </source>
</evidence>
<dbReference type="OrthoDB" id="9451547at2759"/>
<dbReference type="Proteomes" id="UP000567179">
    <property type="component" value="Unassembled WGS sequence"/>
</dbReference>
<reference evidence="3 4" key="1">
    <citation type="journal article" date="2020" name="ISME J.">
        <title>Uncovering the hidden diversity of litter-decomposition mechanisms in mushroom-forming fungi.</title>
        <authorList>
            <person name="Floudas D."/>
            <person name="Bentzer J."/>
            <person name="Ahren D."/>
            <person name="Johansson T."/>
            <person name="Persson P."/>
            <person name="Tunlid A."/>
        </authorList>
    </citation>
    <scope>NUCLEOTIDE SEQUENCE [LARGE SCALE GENOMIC DNA]</scope>
    <source>
        <strain evidence="3 4">CBS 101986</strain>
    </source>
</reference>
<proteinExistence type="predicted"/>
<protein>
    <submittedName>
        <fullName evidence="3">Uncharacterized protein</fullName>
    </submittedName>
</protein>
<dbReference type="EMBL" id="JAACJJ010000059">
    <property type="protein sequence ID" value="KAF5309445.1"/>
    <property type="molecule type" value="Genomic_DNA"/>
</dbReference>
<accession>A0A8H5ER86</accession>
<sequence>MPHFSSSGFDTMLYFLILCSFLQTLRGASVPPPNASSSAATPNMFGVTACECPVTSDHGAEQLRTDYTILKSCLLTILACTWKSAHPNINDSRDPWWTRIKRKLVAVFCTLLAPEAVFWWALKQNIQARRIAQAYNRAFTYTEETEVSPWAKVMGAFQPLPEATTRRGAGQPLTITHGFFVQMGGFVLYEGEYPKEVLDYKTLVDLIQDGAIDPPTVTERDLQDRSKSDATAKIIFGLQTGWFAFQCAERIWQDLPLSELEVLTLAYVGMNTALFIAWWSKPQGVDMAICVPMKRNRVGITMPLIGEGLHEMTNCAEDPGLSKADSLPRVDRQHSRDDELSFIPHNEQQLYSHTDQNHHKPPHSPSFYFPRLPIRFFVSILRPLFKLGSGGSDFKRGSLRVPMFYVEGLGPNGFLPVLSILGTMIGAIHLIAWTSEFPSPLARQLWRSSAIVLTVAMFLLQTLDLIITKMGVVSYMATLVYVCVYLMYLTARCVVIVIALLSMRHLPHDILRDVSWTSYLPHF</sequence>
<feature type="signal peptide" evidence="2">
    <location>
        <begin position="1"/>
        <end position="27"/>
    </location>
</feature>
<feature type="transmembrane region" description="Helical" evidence="1">
    <location>
        <begin position="479"/>
        <end position="502"/>
    </location>
</feature>
<name>A0A8H5ER86_9AGAR</name>
<dbReference type="PANTHER" id="PTHR35043:SF7">
    <property type="entry name" value="TRANSCRIPTION FACTOR DOMAIN-CONTAINING PROTEIN"/>
    <property type="match status" value="1"/>
</dbReference>
<keyword evidence="4" id="KW-1185">Reference proteome</keyword>
<organism evidence="3 4">
    <name type="scientific">Psilocybe cf. subviscida</name>
    <dbReference type="NCBI Taxonomy" id="2480587"/>
    <lineage>
        <taxon>Eukaryota</taxon>
        <taxon>Fungi</taxon>
        <taxon>Dikarya</taxon>
        <taxon>Basidiomycota</taxon>
        <taxon>Agaricomycotina</taxon>
        <taxon>Agaricomycetes</taxon>
        <taxon>Agaricomycetidae</taxon>
        <taxon>Agaricales</taxon>
        <taxon>Agaricineae</taxon>
        <taxon>Strophariaceae</taxon>
        <taxon>Psilocybe</taxon>
    </lineage>
</organism>
<feature type="transmembrane region" description="Helical" evidence="1">
    <location>
        <begin position="445"/>
        <end position="467"/>
    </location>
</feature>
<keyword evidence="1" id="KW-1133">Transmembrane helix</keyword>